<dbReference type="SMART" id="SM00448">
    <property type="entry name" value="REC"/>
    <property type="match status" value="1"/>
</dbReference>
<evidence type="ECO:0000313" key="5">
    <source>
        <dbReference type="Proteomes" id="UP000445000"/>
    </source>
</evidence>
<keyword evidence="1" id="KW-0597">Phosphoprotein</keyword>
<gene>
    <name evidence="4" type="ORF">GCM10011487_28450</name>
</gene>
<dbReference type="AlphaFoldDB" id="A0A829YC88"/>
<name>A0A829YC88_9GAMM</name>
<dbReference type="SUPFAM" id="SSF52172">
    <property type="entry name" value="CheY-like"/>
    <property type="match status" value="1"/>
</dbReference>
<keyword evidence="5" id="KW-1185">Reference proteome</keyword>
<dbReference type="Pfam" id="PF00072">
    <property type="entry name" value="Response_reg"/>
    <property type="match status" value="1"/>
</dbReference>
<dbReference type="PROSITE" id="PS50921">
    <property type="entry name" value="ANTAR"/>
    <property type="match status" value="1"/>
</dbReference>
<feature type="domain" description="Response regulatory" evidence="2">
    <location>
        <begin position="13"/>
        <end position="127"/>
    </location>
</feature>
<evidence type="ECO:0000259" key="2">
    <source>
        <dbReference type="PROSITE" id="PS50110"/>
    </source>
</evidence>
<dbReference type="PANTHER" id="PTHR43367">
    <property type="match status" value="1"/>
</dbReference>
<dbReference type="Gene3D" id="1.10.10.10">
    <property type="entry name" value="Winged helix-like DNA-binding domain superfamily/Winged helix DNA-binding domain"/>
    <property type="match status" value="1"/>
</dbReference>
<accession>A0A829YC88</accession>
<proteinExistence type="predicted"/>
<dbReference type="InterPro" id="IPR005561">
    <property type="entry name" value="ANTAR"/>
</dbReference>
<evidence type="ECO:0000256" key="1">
    <source>
        <dbReference type="PROSITE-ProRule" id="PRU00169"/>
    </source>
</evidence>
<dbReference type="GO" id="GO:0000160">
    <property type="term" value="P:phosphorelay signal transduction system"/>
    <property type="evidence" value="ECO:0007669"/>
    <property type="project" value="InterPro"/>
</dbReference>
<protein>
    <submittedName>
        <fullName evidence="4">Two-component system response regulator</fullName>
    </submittedName>
</protein>
<dbReference type="RefSeq" id="WP_161812470.1">
    <property type="nucleotide sequence ID" value="NZ_BLJN01000002.1"/>
</dbReference>
<dbReference type="PROSITE" id="PS50110">
    <property type="entry name" value="RESPONSE_REGULATORY"/>
    <property type="match status" value="1"/>
</dbReference>
<evidence type="ECO:0000313" key="4">
    <source>
        <dbReference type="EMBL" id="GFE80845.1"/>
    </source>
</evidence>
<dbReference type="PANTHER" id="PTHR43367:SF1">
    <property type="entry name" value="TWO-COMPONENT RESPONSE REGULATOR-LIKE APRR6-RELATED"/>
    <property type="match status" value="1"/>
</dbReference>
<reference evidence="5" key="1">
    <citation type="submission" date="2020-01" db="EMBL/GenBank/DDBJ databases">
        <title>'Steroidobacter agaridevorans' sp. nov., agar-degrading bacteria isolated from rhizosphere soils.</title>
        <authorList>
            <person name="Ikenaga M."/>
            <person name="Kataoka M."/>
            <person name="Murouchi A."/>
            <person name="Katsuragi S."/>
            <person name="Sakai M."/>
        </authorList>
    </citation>
    <scope>NUCLEOTIDE SEQUENCE [LARGE SCALE GENOMIC DNA]</scope>
    <source>
        <strain evidence="5">YU21-B</strain>
    </source>
</reference>
<dbReference type="EMBL" id="BLJN01000002">
    <property type="protein sequence ID" value="GFE80845.1"/>
    <property type="molecule type" value="Genomic_DNA"/>
</dbReference>
<dbReference type="PIRSF" id="PIRSF036382">
    <property type="entry name" value="RR_antiterm"/>
    <property type="match status" value="1"/>
</dbReference>
<evidence type="ECO:0000259" key="3">
    <source>
        <dbReference type="PROSITE" id="PS50921"/>
    </source>
</evidence>
<dbReference type="SMART" id="SM01012">
    <property type="entry name" value="ANTAR"/>
    <property type="match status" value="1"/>
</dbReference>
<dbReference type="Proteomes" id="UP000445000">
    <property type="component" value="Unassembled WGS sequence"/>
</dbReference>
<dbReference type="InterPro" id="IPR008327">
    <property type="entry name" value="Sig_transdc_resp-reg_antiterm"/>
</dbReference>
<dbReference type="Pfam" id="PF03861">
    <property type="entry name" value="ANTAR"/>
    <property type="match status" value="1"/>
</dbReference>
<feature type="modified residue" description="4-aspartylphosphate" evidence="1">
    <location>
        <position position="63"/>
    </location>
</feature>
<dbReference type="Gene3D" id="3.40.50.2300">
    <property type="match status" value="1"/>
</dbReference>
<dbReference type="GO" id="GO:0003723">
    <property type="term" value="F:RNA binding"/>
    <property type="evidence" value="ECO:0007669"/>
    <property type="project" value="InterPro"/>
</dbReference>
<dbReference type="InterPro" id="IPR011006">
    <property type="entry name" value="CheY-like_superfamily"/>
</dbReference>
<sequence length="201" mass="22771">MPEARPKTEPSLRVLIVDQNVMRASILEEGLREAGYLNVTVLREMHNLLRRIVDIDPEVIVIDLENPNRDVLEQMFQVSRVVRRPIAMFVDRSDTDMIEAAVDAGVGSYVVDGLKKERVKAVLDMAISRFHAFNKLREELDSARQALDERKIVDRAKGILMKQRGMSEEAAYALLRKAAMNENRRISEVAQSVVTASSLLK</sequence>
<comment type="caution">
    <text evidence="4">The sequence shown here is derived from an EMBL/GenBank/DDBJ whole genome shotgun (WGS) entry which is preliminary data.</text>
</comment>
<dbReference type="InterPro" id="IPR001789">
    <property type="entry name" value="Sig_transdc_resp-reg_receiver"/>
</dbReference>
<organism evidence="4 5">
    <name type="scientific">Steroidobacter agaridevorans</name>
    <dbReference type="NCBI Taxonomy" id="2695856"/>
    <lineage>
        <taxon>Bacteria</taxon>
        <taxon>Pseudomonadati</taxon>
        <taxon>Pseudomonadota</taxon>
        <taxon>Gammaproteobacteria</taxon>
        <taxon>Steroidobacterales</taxon>
        <taxon>Steroidobacteraceae</taxon>
        <taxon>Steroidobacter</taxon>
    </lineage>
</organism>
<feature type="domain" description="ANTAR" evidence="3">
    <location>
        <begin position="133"/>
        <end position="194"/>
    </location>
</feature>
<dbReference type="InterPro" id="IPR036388">
    <property type="entry name" value="WH-like_DNA-bd_sf"/>
</dbReference>